<evidence type="ECO:0000259" key="4">
    <source>
        <dbReference type="PROSITE" id="PS50010"/>
    </source>
</evidence>
<dbReference type="Gene3D" id="1.20.900.10">
    <property type="entry name" value="Dbl homology (DH) domain"/>
    <property type="match status" value="1"/>
</dbReference>
<dbReference type="Gene3D" id="2.30.29.30">
    <property type="entry name" value="Pleckstrin-homology domain (PH domain)/Phosphotyrosine-binding domain (PTB)"/>
    <property type="match status" value="1"/>
</dbReference>
<dbReference type="InterPro" id="IPR039919">
    <property type="entry name" value="ARHGEF10/ARHGEF17"/>
</dbReference>
<proteinExistence type="predicted"/>
<protein>
    <submittedName>
        <fullName evidence="6">Rho guanine nucleotide exchange factor 17-like</fullName>
    </submittedName>
</protein>
<dbReference type="PROSITE" id="PS50010">
    <property type="entry name" value="DH_2"/>
    <property type="match status" value="1"/>
</dbReference>
<evidence type="ECO:0000313" key="6">
    <source>
        <dbReference type="RefSeq" id="XP_022250680.1"/>
    </source>
</evidence>
<organism evidence="5 6">
    <name type="scientific">Limulus polyphemus</name>
    <name type="common">Atlantic horseshoe crab</name>
    <dbReference type="NCBI Taxonomy" id="6850"/>
    <lineage>
        <taxon>Eukaryota</taxon>
        <taxon>Metazoa</taxon>
        <taxon>Ecdysozoa</taxon>
        <taxon>Arthropoda</taxon>
        <taxon>Chelicerata</taxon>
        <taxon>Merostomata</taxon>
        <taxon>Xiphosura</taxon>
        <taxon>Limulidae</taxon>
        <taxon>Limulus</taxon>
    </lineage>
</organism>
<keyword evidence="1" id="KW-0344">Guanine-nucleotide releasing factor</keyword>
<dbReference type="SUPFAM" id="SSF50729">
    <property type="entry name" value="PH domain-like"/>
    <property type="match status" value="1"/>
</dbReference>
<accession>A0ABM1T474</accession>
<keyword evidence="2" id="KW-0175">Coiled coil</keyword>
<reference evidence="6" key="1">
    <citation type="submission" date="2025-08" db="UniProtKB">
        <authorList>
            <consortium name="RefSeq"/>
        </authorList>
    </citation>
    <scope>IDENTIFICATION</scope>
    <source>
        <tissue evidence="6">Muscle</tissue>
    </source>
</reference>
<feature type="domain" description="DH" evidence="4">
    <location>
        <begin position="1"/>
        <end position="47"/>
    </location>
</feature>
<dbReference type="InterPro" id="IPR035899">
    <property type="entry name" value="DBL_dom_sf"/>
</dbReference>
<feature type="region of interest" description="Disordered" evidence="3">
    <location>
        <begin position="364"/>
        <end position="406"/>
    </location>
</feature>
<name>A0ABM1T474_LIMPO</name>
<dbReference type="GeneID" id="106466896"/>
<dbReference type="Proteomes" id="UP000694941">
    <property type="component" value="Unplaced"/>
</dbReference>
<dbReference type="PANTHER" id="PTHR12877">
    <property type="entry name" value="RHO GUANINE NUCLEOTIDE EXCHANGE FACTOR"/>
    <property type="match status" value="1"/>
</dbReference>
<feature type="compositionally biased region" description="Acidic residues" evidence="3">
    <location>
        <begin position="386"/>
        <end position="397"/>
    </location>
</feature>
<feature type="coiled-coil region" evidence="2">
    <location>
        <begin position="30"/>
        <end position="74"/>
    </location>
</feature>
<dbReference type="Pfam" id="PF00621">
    <property type="entry name" value="RhoGEF"/>
    <property type="match status" value="1"/>
</dbReference>
<dbReference type="InterPro" id="IPR011993">
    <property type="entry name" value="PH-like_dom_sf"/>
</dbReference>
<dbReference type="SUPFAM" id="SSF48065">
    <property type="entry name" value="DBL homology domain (DH-domain)"/>
    <property type="match status" value="1"/>
</dbReference>
<sequence length="476" mass="53825">MPVQRIPRYELLIKELLKHTPVDHPDHQSLVLAQKEVHELAVKINKMERQAFQYEQLQQRVKDIENLIDGAVDLVQPDRTFIRYDDVTVSGGLGSKKERCIFLFSDLLLITSVKRKSGTIRKTSSASLSPSMFGYLEMNKYKLLYRLPLDSLDTVKNGDSSPKKTLREVEYLEEDIAVLGHISDLVSALRCHHQALDEAVQELLNTVNKQLVERQAGDSQLLSVEIAVTTQEEEDNIQIIFPTPEKKYSWETAFNEAKHKLVLHTDRRPPPQFLYPLPVRKTRAGLQFTCSTQALGYNHLGLKDVWICNSDGYVGQVYILTLQTEPTLTSCNNVCNARILCIASVPGVKHSSFLSDSYPDLSLDSKNVEEEDGPFSTNGNFQLDSDSSDTGEEDSESPDEHFTTKPNYAAGNYLVREDTKDEAVGEQSTMWLGTEDGCVHIYNCSDDIGTKKTRLKFNIQPPFSVLYTSTTKFFFL</sequence>
<evidence type="ECO:0000256" key="1">
    <source>
        <dbReference type="ARBA" id="ARBA00022658"/>
    </source>
</evidence>
<keyword evidence="5" id="KW-1185">Reference proteome</keyword>
<dbReference type="RefSeq" id="XP_022250680.1">
    <property type="nucleotide sequence ID" value="XM_022394972.1"/>
</dbReference>
<evidence type="ECO:0000313" key="5">
    <source>
        <dbReference type="Proteomes" id="UP000694941"/>
    </source>
</evidence>
<evidence type="ECO:0000256" key="2">
    <source>
        <dbReference type="SAM" id="Coils"/>
    </source>
</evidence>
<dbReference type="PANTHER" id="PTHR12877:SF15">
    <property type="entry name" value="RHO GUANINE NUCLEOTIDE EXCHANGE FACTOR 17"/>
    <property type="match status" value="1"/>
</dbReference>
<dbReference type="Pfam" id="PF19057">
    <property type="entry name" value="PH_19"/>
    <property type="match status" value="1"/>
</dbReference>
<gene>
    <name evidence="6" type="primary">LOC106466896</name>
</gene>
<evidence type="ECO:0000256" key="3">
    <source>
        <dbReference type="SAM" id="MobiDB-lite"/>
    </source>
</evidence>
<dbReference type="InterPro" id="IPR000219">
    <property type="entry name" value="DH_dom"/>
</dbReference>